<dbReference type="RefSeq" id="WP_281814749.1">
    <property type="nucleotide sequence ID" value="NZ_BRLB01000003.1"/>
</dbReference>
<protein>
    <recommendedName>
        <fullName evidence="3">Lipoprotein</fullName>
    </recommendedName>
</protein>
<evidence type="ECO:0008006" key="3">
    <source>
        <dbReference type="Google" id="ProtNLM"/>
    </source>
</evidence>
<evidence type="ECO:0000313" key="1">
    <source>
        <dbReference type="EMBL" id="GKX29310.1"/>
    </source>
</evidence>
<proteinExistence type="predicted"/>
<keyword evidence="2" id="KW-1185">Reference proteome</keyword>
<gene>
    <name evidence="1" type="ORF">SH1V18_17900</name>
</gene>
<dbReference type="EMBL" id="BRLB01000003">
    <property type="protein sequence ID" value="GKX29310.1"/>
    <property type="molecule type" value="Genomic_DNA"/>
</dbReference>
<name>A0A9W6DEA8_9FIRM</name>
<dbReference type="AlphaFoldDB" id="A0A9W6DEA8"/>
<comment type="caution">
    <text evidence="1">The sequence shown here is derived from an EMBL/GenBank/DDBJ whole genome shotgun (WGS) entry which is preliminary data.</text>
</comment>
<dbReference type="PROSITE" id="PS51257">
    <property type="entry name" value="PROKAR_LIPOPROTEIN"/>
    <property type="match status" value="1"/>
</dbReference>
<organism evidence="1 2">
    <name type="scientific">Vallitalea longa</name>
    <dbReference type="NCBI Taxonomy" id="2936439"/>
    <lineage>
        <taxon>Bacteria</taxon>
        <taxon>Bacillati</taxon>
        <taxon>Bacillota</taxon>
        <taxon>Clostridia</taxon>
        <taxon>Lachnospirales</taxon>
        <taxon>Vallitaleaceae</taxon>
        <taxon>Vallitalea</taxon>
    </lineage>
</organism>
<accession>A0A9W6DEA8</accession>
<reference evidence="1" key="1">
    <citation type="submission" date="2022-06" db="EMBL/GenBank/DDBJ databases">
        <title>Vallitalea longa sp. nov., an anaerobic bacterium isolated from marine sediment.</title>
        <authorList>
            <person name="Hirano S."/>
            <person name="Terahara T."/>
            <person name="Mori K."/>
            <person name="Hamada M."/>
            <person name="Matsumoto R."/>
            <person name="Kobayashi T."/>
        </authorList>
    </citation>
    <scope>NUCLEOTIDE SEQUENCE</scope>
    <source>
        <strain evidence="1">SH18-1</strain>
    </source>
</reference>
<evidence type="ECO:0000313" key="2">
    <source>
        <dbReference type="Proteomes" id="UP001144256"/>
    </source>
</evidence>
<sequence>MKKFILSGLMLILLLIGCDNNNIKDKQELVTEVETESEDNNSLSEQGEDSTWYSMYDTQTDKIIIAVADYASDHPHKELKHIVELTDTDDITLITDSIAFPSWEKVKGGNVIAAEPYFYIIINDNIMIYMLSDTAYGGVIEYTLKDSMYIGKDYSGDYVITQQFFTTIWQLVEPYSEQLDVEIYQSE</sequence>
<dbReference type="Proteomes" id="UP001144256">
    <property type="component" value="Unassembled WGS sequence"/>
</dbReference>